<evidence type="ECO:0000313" key="6">
    <source>
        <dbReference type="Proteomes" id="UP000235658"/>
    </source>
</evidence>
<feature type="binding site" evidence="4">
    <location>
        <position position="66"/>
    </location>
    <ligand>
        <name>S-adenosyl-L-methionine</name>
        <dbReference type="ChEBI" id="CHEBI:59789"/>
    </ligand>
</feature>
<dbReference type="Gene3D" id="3.40.50.150">
    <property type="entry name" value="Vaccinia Virus protein VP39"/>
    <property type="match status" value="1"/>
</dbReference>
<dbReference type="EC" id="2.1.1.-" evidence="4"/>
<dbReference type="Pfam" id="PF01596">
    <property type="entry name" value="Methyltransf_3"/>
    <property type="match status" value="1"/>
</dbReference>
<proteinExistence type="inferred from homology"/>
<gene>
    <name evidence="4" type="primary">trmR</name>
    <name evidence="5" type="ORF">CJ192_02285</name>
</gene>
<dbReference type="InterPro" id="IPR050362">
    <property type="entry name" value="Cation-dep_OMT"/>
</dbReference>
<dbReference type="PANTHER" id="PTHR10509:SF14">
    <property type="entry name" value="CAFFEOYL-COA O-METHYLTRANSFERASE 3-RELATED"/>
    <property type="match status" value="1"/>
</dbReference>
<evidence type="ECO:0000256" key="2">
    <source>
        <dbReference type="ARBA" id="ARBA00022679"/>
    </source>
</evidence>
<dbReference type="HAMAP" id="MF_02217">
    <property type="entry name" value="TrmR_methyltr"/>
    <property type="match status" value="1"/>
</dbReference>
<sequence length="211" mass="24336">MNINYNHIVDYLNNIYVDEDFVELRNFGIENNIPIMKLETKEFLKSLIIIQKPKNILEIGSAIGYSSLLFSKYTGANITTIEKSEKMCEIAKSNFKKYGKDINIINMDAKKALNNINQGFDFVFIDANKSQYKYYFDKSISLLNKNGIIVCDNILFRGEIANDNIVNKRDITIVKNLRKFLSYITDLDEYITSIIPIGDGISLSTRRIDER</sequence>
<feature type="binding site" evidence="4">
    <location>
        <position position="153"/>
    </location>
    <ligand>
        <name>Mg(2+)</name>
        <dbReference type="ChEBI" id="CHEBI:18420"/>
    </ligand>
</feature>
<dbReference type="InterPro" id="IPR043675">
    <property type="entry name" value="TrmR_methyltr"/>
</dbReference>
<keyword evidence="1 4" id="KW-0489">Methyltransferase</keyword>
<dbReference type="RefSeq" id="WP_102197608.1">
    <property type="nucleotide sequence ID" value="NZ_PNHP01000001.1"/>
</dbReference>
<dbReference type="InterPro" id="IPR029063">
    <property type="entry name" value="SAM-dependent_MTases_sf"/>
</dbReference>
<evidence type="ECO:0000313" key="5">
    <source>
        <dbReference type="EMBL" id="PMC82582.1"/>
    </source>
</evidence>
<keyword evidence="4" id="KW-0819">tRNA processing</keyword>
<feature type="binding site" evidence="4">
    <location>
        <position position="126"/>
    </location>
    <ligand>
        <name>Mg(2+)</name>
        <dbReference type="ChEBI" id="CHEBI:18420"/>
    </ligand>
</feature>
<dbReference type="GeneID" id="84578007"/>
<dbReference type="SUPFAM" id="SSF53335">
    <property type="entry name" value="S-adenosyl-L-methionine-dependent methyltransferases"/>
    <property type="match status" value="1"/>
</dbReference>
<organism evidence="5 6">
    <name type="scientific">Anaerococcus hydrogenalis</name>
    <dbReference type="NCBI Taxonomy" id="33029"/>
    <lineage>
        <taxon>Bacteria</taxon>
        <taxon>Bacillati</taxon>
        <taxon>Bacillota</taxon>
        <taxon>Tissierellia</taxon>
        <taxon>Tissierellales</taxon>
        <taxon>Peptoniphilaceae</taxon>
        <taxon>Anaerococcus</taxon>
    </lineage>
</organism>
<dbReference type="GO" id="GO:0008171">
    <property type="term" value="F:O-methyltransferase activity"/>
    <property type="evidence" value="ECO:0007669"/>
    <property type="project" value="InterPro"/>
</dbReference>
<accession>A0A2N6UL51</accession>
<comment type="similarity">
    <text evidence="4">Belongs to the class I-like SAM-binding methyltransferase superfamily. Cation-dependent O-methyltransferase family.</text>
</comment>
<feature type="binding site" evidence="4">
    <location>
        <position position="36"/>
    </location>
    <ligand>
        <name>S-adenosyl-L-methionine</name>
        <dbReference type="ChEBI" id="CHEBI:59789"/>
    </ligand>
</feature>
<keyword evidence="4" id="KW-0479">Metal-binding</keyword>
<evidence type="ECO:0000256" key="3">
    <source>
        <dbReference type="ARBA" id="ARBA00022691"/>
    </source>
</evidence>
<dbReference type="CDD" id="cd02440">
    <property type="entry name" value="AdoMet_MTases"/>
    <property type="match status" value="1"/>
</dbReference>
<dbReference type="InterPro" id="IPR002935">
    <property type="entry name" value="SAM_O-MeTrfase"/>
</dbReference>
<dbReference type="Proteomes" id="UP000235658">
    <property type="component" value="Unassembled WGS sequence"/>
</dbReference>
<dbReference type="PROSITE" id="PS51682">
    <property type="entry name" value="SAM_OMT_I"/>
    <property type="match status" value="1"/>
</dbReference>
<dbReference type="GO" id="GO:0008757">
    <property type="term" value="F:S-adenosylmethionine-dependent methyltransferase activity"/>
    <property type="evidence" value="ECO:0007669"/>
    <property type="project" value="TreeGrafter"/>
</dbReference>
<protein>
    <recommendedName>
        <fullName evidence="4">tRNA 5-hydroxyuridine methyltransferase</fullName>
        <ecNumber evidence="4">2.1.1.-</ecNumber>
    </recommendedName>
    <alternativeName>
        <fullName evidence="4">ho5U methyltransferase</fullName>
    </alternativeName>
</protein>
<dbReference type="GO" id="GO:0000287">
    <property type="term" value="F:magnesium ion binding"/>
    <property type="evidence" value="ECO:0007669"/>
    <property type="project" value="UniProtKB-UniRule"/>
</dbReference>
<comment type="catalytic activity">
    <reaction evidence="4">
        <text>5-hydroxyuridine(34) in tRNA + S-adenosyl-L-methionine = 5-methoxyuridine(34) in tRNA + S-adenosyl-L-homocysteine + H(+)</text>
        <dbReference type="Rhea" id="RHEA:60524"/>
        <dbReference type="Rhea" id="RHEA-COMP:13381"/>
        <dbReference type="Rhea" id="RHEA-COMP:15591"/>
        <dbReference type="ChEBI" id="CHEBI:15378"/>
        <dbReference type="ChEBI" id="CHEBI:57856"/>
        <dbReference type="ChEBI" id="CHEBI:59789"/>
        <dbReference type="ChEBI" id="CHEBI:136877"/>
        <dbReference type="ChEBI" id="CHEBI:143860"/>
    </reaction>
</comment>
<evidence type="ECO:0000256" key="1">
    <source>
        <dbReference type="ARBA" id="ARBA00022603"/>
    </source>
</evidence>
<keyword evidence="3 4" id="KW-0949">S-adenosyl-L-methionine</keyword>
<feature type="binding site" evidence="4">
    <location>
        <position position="126"/>
    </location>
    <ligand>
        <name>S-adenosyl-L-methionine</name>
        <dbReference type="ChEBI" id="CHEBI:59789"/>
    </ligand>
</feature>
<comment type="function">
    <text evidence="4">Catalyzes the methylation of 5-hydroxyuridine (ho5U) to form 5-methoxyuridine (mo5U) at position 34 in tRNAs.</text>
</comment>
<feature type="binding site" evidence="4">
    <location>
        <position position="82"/>
    </location>
    <ligand>
        <name>S-adenosyl-L-methionine</name>
        <dbReference type="ChEBI" id="CHEBI:59789"/>
    </ligand>
</feature>
<feature type="binding site" evidence="4">
    <location>
        <begin position="108"/>
        <end position="109"/>
    </location>
    <ligand>
        <name>S-adenosyl-L-methionine</name>
        <dbReference type="ChEBI" id="CHEBI:59789"/>
    </ligand>
</feature>
<keyword evidence="4" id="KW-0460">Magnesium</keyword>
<evidence type="ECO:0000256" key="4">
    <source>
        <dbReference type="HAMAP-Rule" id="MF_02217"/>
    </source>
</evidence>
<dbReference type="GO" id="GO:0030488">
    <property type="term" value="P:tRNA methylation"/>
    <property type="evidence" value="ECO:0007669"/>
    <property type="project" value="UniProtKB-UniRule"/>
</dbReference>
<dbReference type="EMBL" id="PNHP01000001">
    <property type="protein sequence ID" value="PMC82582.1"/>
    <property type="molecule type" value="Genomic_DNA"/>
</dbReference>
<dbReference type="PANTHER" id="PTHR10509">
    <property type="entry name" value="O-METHYLTRANSFERASE-RELATED"/>
    <property type="match status" value="1"/>
</dbReference>
<dbReference type="GO" id="GO:0016300">
    <property type="term" value="F:tRNA (uridine) methyltransferase activity"/>
    <property type="evidence" value="ECO:0007669"/>
    <property type="project" value="UniProtKB-UniRule"/>
</dbReference>
<reference evidence="5 6" key="1">
    <citation type="submission" date="2017-09" db="EMBL/GenBank/DDBJ databases">
        <title>Bacterial strain isolated from the female urinary microbiota.</title>
        <authorList>
            <person name="Thomas-White K."/>
            <person name="Kumar N."/>
            <person name="Forster S."/>
            <person name="Putonti C."/>
            <person name="Lawley T."/>
            <person name="Wolfe A.J."/>
        </authorList>
    </citation>
    <scope>NUCLEOTIDE SEQUENCE [LARGE SCALE GENOMIC DNA]</scope>
    <source>
        <strain evidence="5 6">UMB0204</strain>
    </source>
</reference>
<comment type="subunit">
    <text evidence="4">Homodimer.</text>
</comment>
<comment type="caution">
    <text evidence="5">The sequence shown here is derived from an EMBL/GenBank/DDBJ whole genome shotgun (WGS) entry which is preliminary data.</text>
</comment>
<name>A0A2N6UL51_9FIRM</name>
<feature type="binding site" evidence="4">
    <location>
        <position position="152"/>
    </location>
    <ligand>
        <name>Mg(2+)</name>
        <dbReference type="ChEBI" id="CHEBI:18420"/>
    </ligand>
</feature>
<dbReference type="AlphaFoldDB" id="A0A2N6UL51"/>
<keyword evidence="2 4" id="KW-0808">Transferase</keyword>